<organism evidence="2 3">
    <name type="scientific">Leucobacter komagatae</name>
    <dbReference type="NCBI Taxonomy" id="55969"/>
    <lineage>
        <taxon>Bacteria</taxon>
        <taxon>Bacillati</taxon>
        <taxon>Actinomycetota</taxon>
        <taxon>Actinomycetes</taxon>
        <taxon>Micrococcales</taxon>
        <taxon>Microbacteriaceae</taxon>
        <taxon>Leucobacter</taxon>
    </lineage>
</organism>
<feature type="transmembrane region" description="Helical" evidence="1">
    <location>
        <begin position="329"/>
        <end position="350"/>
    </location>
</feature>
<keyword evidence="1" id="KW-0812">Transmembrane</keyword>
<accession>A0A542Y6K6</accession>
<sequence length="362" mass="38461">MLEQNRWPNEVRLRKELADKWTGTDLLGEALSNCFASRSRLFGAILVAVVLGIVLSAFRYIELVQLNHQVATLQSKGRNLILIQGIDVEHEPEINVRSCEALAGSAGVERAGVLVEGERISVPQLVGNLPLFETSITLFPQLGQADMLLGATVGGSSQGAPFLLATNGHTLTALTMDLQPAGLPVNSAVLVGLSPAEKYADHCLVVLNQKQDPNRSIPDLVSQLEVRKHPIAATTVLSDLASPHGAFLTRLTAGLPLAAGVVLGLLLALMAQLRSSELAAYRLSGTGRFSLQRILMLESVVVSGVYLLSGSISALYVLPWGVLQGLGLLSSHLVAASSTVLISSLLFLSVSSRTPMDLAKDR</sequence>
<evidence type="ECO:0008006" key="4">
    <source>
        <dbReference type="Google" id="ProtNLM"/>
    </source>
</evidence>
<feature type="transmembrane region" description="Helical" evidence="1">
    <location>
        <begin position="41"/>
        <end position="61"/>
    </location>
</feature>
<protein>
    <recommendedName>
        <fullName evidence="4">FtsX-like permease family protein</fullName>
    </recommendedName>
</protein>
<feature type="transmembrane region" description="Helical" evidence="1">
    <location>
        <begin position="253"/>
        <end position="273"/>
    </location>
</feature>
<dbReference type="EMBL" id="VFON01000001">
    <property type="protein sequence ID" value="TQL43696.1"/>
    <property type="molecule type" value="Genomic_DNA"/>
</dbReference>
<comment type="caution">
    <text evidence="2">The sequence shown here is derived from an EMBL/GenBank/DDBJ whole genome shotgun (WGS) entry which is preliminary data.</text>
</comment>
<keyword evidence="1" id="KW-0472">Membrane</keyword>
<name>A0A542Y6K6_9MICO</name>
<evidence type="ECO:0000256" key="1">
    <source>
        <dbReference type="SAM" id="Phobius"/>
    </source>
</evidence>
<evidence type="ECO:0000313" key="2">
    <source>
        <dbReference type="EMBL" id="TQL43696.1"/>
    </source>
</evidence>
<feature type="transmembrane region" description="Helical" evidence="1">
    <location>
        <begin position="294"/>
        <end position="317"/>
    </location>
</feature>
<dbReference type="RefSeq" id="WP_170219581.1">
    <property type="nucleotide sequence ID" value="NZ_VFON01000001.1"/>
</dbReference>
<proteinExistence type="predicted"/>
<keyword evidence="3" id="KW-1185">Reference proteome</keyword>
<keyword evidence="1" id="KW-1133">Transmembrane helix</keyword>
<dbReference type="AlphaFoldDB" id="A0A542Y6K6"/>
<evidence type="ECO:0000313" key="3">
    <source>
        <dbReference type="Proteomes" id="UP000319094"/>
    </source>
</evidence>
<reference evidence="2 3" key="1">
    <citation type="submission" date="2019-06" db="EMBL/GenBank/DDBJ databases">
        <title>Sequencing the genomes of 1000 actinobacteria strains.</title>
        <authorList>
            <person name="Klenk H.-P."/>
        </authorList>
    </citation>
    <scope>NUCLEOTIDE SEQUENCE [LARGE SCALE GENOMIC DNA]</scope>
    <source>
        <strain evidence="2 3">DSM 8803</strain>
    </source>
</reference>
<dbReference type="Proteomes" id="UP000319094">
    <property type="component" value="Unassembled WGS sequence"/>
</dbReference>
<gene>
    <name evidence="2" type="ORF">FB468_1726</name>
</gene>